<dbReference type="Proteomes" id="UP000887540">
    <property type="component" value="Unplaced"/>
</dbReference>
<keyword evidence="2" id="KW-0802">TPR repeat</keyword>
<dbReference type="GO" id="GO:0006620">
    <property type="term" value="P:post-translational protein targeting to endoplasmic reticulum membrane"/>
    <property type="evidence" value="ECO:0007669"/>
    <property type="project" value="TreeGrafter"/>
</dbReference>
<evidence type="ECO:0000256" key="2">
    <source>
        <dbReference type="ARBA" id="ARBA00022803"/>
    </source>
</evidence>
<keyword evidence="1" id="KW-0677">Repeat</keyword>
<dbReference type="AlphaFoldDB" id="A0A914EJJ7"/>
<dbReference type="WBParaSite" id="ACRNAN_scaffold8595.g24621.t1">
    <property type="protein sequence ID" value="ACRNAN_scaffold8595.g24621.t1"/>
    <property type="gene ID" value="ACRNAN_scaffold8595.g24621"/>
</dbReference>
<name>A0A914EJJ7_9BILA</name>
<dbReference type="GO" id="GO:0072380">
    <property type="term" value="C:TRC complex"/>
    <property type="evidence" value="ECO:0007669"/>
    <property type="project" value="TreeGrafter"/>
</dbReference>
<accession>A0A914EJJ7</accession>
<organism evidence="3 4">
    <name type="scientific">Acrobeloides nanus</name>
    <dbReference type="NCBI Taxonomy" id="290746"/>
    <lineage>
        <taxon>Eukaryota</taxon>
        <taxon>Metazoa</taxon>
        <taxon>Ecdysozoa</taxon>
        <taxon>Nematoda</taxon>
        <taxon>Chromadorea</taxon>
        <taxon>Rhabditida</taxon>
        <taxon>Tylenchina</taxon>
        <taxon>Cephalobomorpha</taxon>
        <taxon>Cephaloboidea</taxon>
        <taxon>Cephalobidae</taxon>
        <taxon>Acrobeloides</taxon>
    </lineage>
</organism>
<proteinExistence type="predicted"/>
<dbReference type="GO" id="GO:0016020">
    <property type="term" value="C:membrane"/>
    <property type="evidence" value="ECO:0007669"/>
    <property type="project" value="TreeGrafter"/>
</dbReference>
<evidence type="ECO:0000256" key="1">
    <source>
        <dbReference type="ARBA" id="ARBA00022737"/>
    </source>
</evidence>
<dbReference type="SMART" id="SM00028">
    <property type="entry name" value="TPR"/>
    <property type="match status" value="3"/>
</dbReference>
<dbReference type="InterPro" id="IPR047150">
    <property type="entry name" value="SGT"/>
</dbReference>
<keyword evidence="3" id="KW-1185">Reference proteome</keyword>
<dbReference type="SUPFAM" id="SSF48452">
    <property type="entry name" value="TPR-like"/>
    <property type="match status" value="1"/>
</dbReference>
<dbReference type="PANTHER" id="PTHR45831:SF2">
    <property type="entry name" value="LD24721P"/>
    <property type="match status" value="1"/>
</dbReference>
<dbReference type="GO" id="GO:0060090">
    <property type="term" value="F:molecular adaptor activity"/>
    <property type="evidence" value="ECO:0007669"/>
    <property type="project" value="TreeGrafter"/>
</dbReference>
<dbReference type="InterPro" id="IPR019734">
    <property type="entry name" value="TPR_rpt"/>
</dbReference>
<dbReference type="PANTHER" id="PTHR45831">
    <property type="entry name" value="LD24721P"/>
    <property type="match status" value="1"/>
</dbReference>
<dbReference type="InterPro" id="IPR011990">
    <property type="entry name" value="TPR-like_helical_dom_sf"/>
</dbReference>
<dbReference type="Gene3D" id="1.25.40.10">
    <property type="entry name" value="Tetratricopeptide repeat domain"/>
    <property type="match status" value="1"/>
</dbReference>
<evidence type="ECO:0000313" key="4">
    <source>
        <dbReference type="WBParaSite" id="ACRNAN_scaffold8595.g24621.t1"/>
    </source>
</evidence>
<evidence type="ECO:0000313" key="3">
    <source>
        <dbReference type="Proteomes" id="UP000887540"/>
    </source>
</evidence>
<reference evidence="4" key="1">
    <citation type="submission" date="2022-11" db="UniProtKB">
        <authorList>
            <consortium name="WormBaseParasite"/>
        </authorList>
    </citation>
    <scope>IDENTIFICATION</scope>
</reference>
<protein>
    <submittedName>
        <fullName evidence="4">Tetratricopeptide repeat protein</fullName>
    </submittedName>
</protein>
<sequence length="406" mass="47344">MANRFIDAQRIIRIFGEKYEILIPDDPGYYEKLFTRRAFLLFRQEEYEEALEAYSMAIVYASDVKYLAQMLTSRSYTYLKLGDAGPYFVNIDRFFAAYIDASEAFKLDPNSFRALFFKGKALAALGFYSKARDCYKDLLKLIQKEDKSVNEAIAAIDGKKEYHTVQPERLENYDPLQSDPPEFSREIFTGELNRYLLNNNNFVDPENRHRFPYDPKTWKSADELYHIFLGRAMEESEKKNFEAAISYLDFAQALDLEPTNHICLKNIKDVCDCVPKMVGINPGLALFRADLFLMLEKHYLAVIGSTYASMKFIEALKYCKQTNYFTTWVFCSKFVSETLNIMAYYESGAYSFPDACIDKRITDFIEADYEKMKQEFDNFNEPDERNQFGKIAKTLKKAGHHAWSNF</sequence>